<dbReference type="GO" id="GO:0003677">
    <property type="term" value="F:DNA binding"/>
    <property type="evidence" value="ECO:0007669"/>
    <property type="project" value="InterPro"/>
</dbReference>
<reference evidence="2" key="1">
    <citation type="journal article" date="2022" name="Int. J. Syst. Evol. Microbiol.">
        <title>Pseudomonas aegrilactucae sp. nov. and Pseudomonas morbosilactucae sp. nov., pathogens causing bacterial rot of lettuce in Japan.</title>
        <authorList>
            <person name="Sawada H."/>
            <person name="Fujikawa T."/>
            <person name="Satou M."/>
        </authorList>
    </citation>
    <scope>NUCLEOTIDE SEQUENCE</scope>
    <source>
        <strain evidence="2">0166_1</strain>
    </source>
</reference>
<dbReference type="Gene3D" id="1.10.1660.10">
    <property type="match status" value="1"/>
</dbReference>
<dbReference type="EMBL" id="CP087164">
    <property type="protein sequence ID" value="UGS34246.1"/>
    <property type="molecule type" value="Genomic_DNA"/>
</dbReference>
<dbReference type="InterPro" id="IPR010093">
    <property type="entry name" value="SinI_DNA-bd"/>
</dbReference>
<name>A0A9E7BXZ7_9ACTN</name>
<dbReference type="InterPro" id="IPR041657">
    <property type="entry name" value="HTH_17"/>
</dbReference>
<evidence type="ECO:0000313" key="3">
    <source>
        <dbReference type="Proteomes" id="UP001162834"/>
    </source>
</evidence>
<dbReference type="Pfam" id="PF12728">
    <property type="entry name" value="HTH_17"/>
    <property type="match status" value="1"/>
</dbReference>
<dbReference type="RefSeq" id="WP_259313934.1">
    <property type="nucleotide sequence ID" value="NZ_CP087164.1"/>
</dbReference>
<protein>
    <recommendedName>
        <fullName evidence="1">Helix-turn-helix domain-containing protein</fullName>
    </recommendedName>
</protein>
<dbReference type="InterPro" id="IPR009061">
    <property type="entry name" value="DNA-bd_dom_put_sf"/>
</dbReference>
<dbReference type="Proteomes" id="UP001162834">
    <property type="component" value="Chromosome"/>
</dbReference>
<feature type="domain" description="Helix-turn-helix" evidence="1">
    <location>
        <begin position="4"/>
        <end position="52"/>
    </location>
</feature>
<dbReference type="NCBIfam" id="TIGR01764">
    <property type="entry name" value="excise"/>
    <property type="match status" value="1"/>
</dbReference>
<proteinExistence type="predicted"/>
<sequence>MDALLTARELAGLLGVSAETVLRWTRRGELPAFRLPGGALRFREDAVDEWLADVPRDVPNAVK</sequence>
<evidence type="ECO:0000259" key="1">
    <source>
        <dbReference type="Pfam" id="PF12728"/>
    </source>
</evidence>
<organism evidence="2 3">
    <name type="scientific">Capillimicrobium parvum</name>
    <dbReference type="NCBI Taxonomy" id="2884022"/>
    <lineage>
        <taxon>Bacteria</taxon>
        <taxon>Bacillati</taxon>
        <taxon>Actinomycetota</taxon>
        <taxon>Thermoleophilia</taxon>
        <taxon>Solirubrobacterales</taxon>
        <taxon>Capillimicrobiaceae</taxon>
        <taxon>Capillimicrobium</taxon>
    </lineage>
</organism>
<dbReference type="KEGG" id="sbae:DSM104329_00622"/>
<dbReference type="AlphaFoldDB" id="A0A9E7BXZ7"/>
<evidence type="ECO:0000313" key="2">
    <source>
        <dbReference type="EMBL" id="UGS34246.1"/>
    </source>
</evidence>
<dbReference type="SUPFAM" id="SSF46955">
    <property type="entry name" value="Putative DNA-binding domain"/>
    <property type="match status" value="1"/>
</dbReference>
<keyword evidence="3" id="KW-1185">Reference proteome</keyword>
<gene>
    <name evidence="2" type="ORF">DSM104329_00622</name>
</gene>
<accession>A0A9E7BXZ7</accession>